<dbReference type="EMBL" id="BLPF01000002">
    <property type="protein sequence ID" value="GFJ82897.1"/>
    <property type="molecule type" value="Genomic_DNA"/>
</dbReference>
<feature type="signal peptide" evidence="1">
    <location>
        <begin position="1"/>
        <end position="30"/>
    </location>
</feature>
<keyword evidence="3" id="KW-1185">Reference proteome</keyword>
<reference evidence="2 3" key="2">
    <citation type="submission" date="2020-03" db="EMBL/GenBank/DDBJ databases">
        <authorList>
            <person name="Ichikawa N."/>
            <person name="Kimura A."/>
            <person name="Kitahashi Y."/>
            <person name="Uohara A."/>
        </authorList>
    </citation>
    <scope>NUCLEOTIDE SEQUENCE [LARGE SCALE GENOMIC DNA]</scope>
    <source>
        <strain evidence="2 3">NBRC 108639</strain>
    </source>
</reference>
<dbReference type="Proteomes" id="UP000482800">
    <property type="component" value="Unassembled WGS sequence"/>
</dbReference>
<reference evidence="2 3" key="1">
    <citation type="submission" date="2020-03" db="EMBL/GenBank/DDBJ databases">
        <title>Whole genome shotgun sequence of Phytohabitans houttuyneae NBRC 108639.</title>
        <authorList>
            <person name="Komaki H."/>
            <person name="Tamura T."/>
        </authorList>
    </citation>
    <scope>NUCLEOTIDE SEQUENCE [LARGE SCALE GENOMIC DNA]</scope>
    <source>
        <strain evidence="2 3">NBRC 108639</strain>
    </source>
</reference>
<keyword evidence="1" id="KW-0732">Signal</keyword>
<evidence type="ECO:0000313" key="3">
    <source>
        <dbReference type="Proteomes" id="UP000482800"/>
    </source>
</evidence>
<feature type="chain" id="PRO_5028863228" description="Secreted protein" evidence="1">
    <location>
        <begin position="31"/>
        <end position="169"/>
    </location>
</feature>
<evidence type="ECO:0000313" key="2">
    <source>
        <dbReference type="EMBL" id="GFJ82897.1"/>
    </source>
</evidence>
<accession>A0A6V8KMF2</accession>
<organism evidence="2 3">
    <name type="scientific">Phytohabitans houttuyneae</name>
    <dbReference type="NCBI Taxonomy" id="1076126"/>
    <lineage>
        <taxon>Bacteria</taxon>
        <taxon>Bacillati</taxon>
        <taxon>Actinomycetota</taxon>
        <taxon>Actinomycetes</taxon>
        <taxon>Micromonosporales</taxon>
        <taxon>Micromonosporaceae</taxon>
    </lineage>
</organism>
<evidence type="ECO:0008006" key="4">
    <source>
        <dbReference type="Google" id="ProtNLM"/>
    </source>
</evidence>
<dbReference type="AlphaFoldDB" id="A0A6V8KMF2"/>
<proteinExistence type="predicted"/>
<comment type="caution">
    <text evidence="2">The sequence shown here is derived from an EMBL/GenBank/DDBJ whole genome shotgun (WGS) entry which is preliminary data.</text>
</comment>
<name>A0A6V8KMF2_9ACTN</name>
<evidence type="ECO:0000256" key="1">
    <source>
        <dbReference type="SAM" id="SignalP"/>
    </source>
</evidence>
<dbReference type="RefSeq" id="WP_173063993.1">
    <property type="nucleotide sequence ID" value="NZ_BAABGO010000004.1"/>
</dbReference>
<gene>
    <name evidence="2" type="ORF">Phou_070770</name>
</gene>
<protein>
    <recommendedName>
        <fullName evidence="4">Secreted protein</fullName>
    </recommendedName>
</protein>
<sequence length="169" mass="17557">MDRFPTLARAATVVAAAATALIAVAAPATAAGPTAAQKFYADSGDRCTYGHTEGLLTWQVLTPSIYPTVAVEGTLTDEPARNSPVACTTDQMYSVASYVAYAGRTIVDFAQSRADNGVTAVRDVLGERNAGPAPIDRVVVQVCRFPSAPVGISYCGSPQTYTPPRIGTA</sequence>